<keyword evidence="5" id="KW-0460">Magnesium</keyword>
<proteinExistence type="predicted"/>
<evidence type="ECO:0000256" key="2">
    <source>
        <dbReference type="ARBA" id="ARBA00022695"/>
    </source>
</evidence>
<dbReference type="GO" id="GO:0046872">
    <property type="term" value="F:metal ion binding"/>
    <property type="evidence" value="ECO:0007669"/>
    <property type="project" value="UniProtKB-KW"/>
</dbReference>
<feature type="domain" description="CCA-adding enzyme C-terminal" evidence="8">
    <location>
        <begin position="186"/>
        <end position="229"/>
    </location>
</feature>
<feature type="domain" description="HD" evidence="7">
    <location>
        <begin position="41"/>
        <end position="151"/>
    </location>
</feature>
<keyword evidence="2" id="KW-0548">Nucleotidyltransferase</keyword>
<dbReference type="EMBL" id="BARV01035704">
    <property type="protein sequence ID" value="GAI58576.1"/>
    <property type="molecule type" value="Genomic_DNA"/>
</dbReference>
<evidence type="ECO:0000256" key="6">
    <source>
        <dbReference type="ARBA" id="ARBA00022884"/>
    </source>
</evidence>
<organism evidence="9">
    <name type="scientific">marine sediment metagenome</name>
    <dbReference type="NCBI Taxonomy" id="412755"/>
    <lineage>
        <taxon>unclassified sequences</taxon>
        <taxon>metagenomes</taxon>
        <taxon>ecological metagenomes</taxon>
    </lineage>
</organism>
<dbReference type="GO" id="GO:0000166">
    <property type="term" value="F:nucleotide binding"/>
    <property type="evidence" value="ECO:0007669"/>
    <property type="project" value="UniProtKB-KW"/>
</dbReference>
<evidence type="ECO:0000256" key="5">
    <source>
        <dbReference type="ARBA" id="ARBA00022842"/>
    </source>
</evidence>
<sequence>KTVIAVDFLLRQGAWGYANEEVLAAVPWSAVLAQHFDLEASSGSTRRLLLKLAALLHDIAKPQARAIEEDGRIRFLGHAKEGAAIAVNILERLRFSAKEVKLVEIMVRHHLRPGQMSDNGLPSHRAIYRYFRDTGEAGIDILFLSLADHLATRGPHLNLARWQEHAQMVEYILAQRFEQESLVVPPKLVDGHDLINMFGMSPGPEIGEFLEAVREAQASGELTTKEEALSYIRE</sequence>
<dbReference type="Gene3D" id="1.10.246.80">
    <property type="match status" value="1"/>
</dbReference>
<evidence type="ECO:0000256" key="4">
    <source>
        <dbReference type="ARBA" id="ARBA00022741"/>
    </source>
</evidence>
<keyword evidence="6" id="KW-0694">RNA-binding</keyword>
<dbReference type="InterPro" id="IPR032810">
    <property type="entry name" value="CCA-adding_enz_C"/>
</dbReference>
<keyword evidence="3" id="KW-0479">Metal-binding</keyword>
<dbReference type="SUPFAM" id="SSF81891">
    <property type="entry name" value="Poly A polymerase C-terminal region-like"/>
    <property type="match status" value="1"/>
</dbReference>
<dbReference type="InterPro" id="IPR006674">
    <property type="entry name" value="HD_domain"/>
</dbReference>
<evidence type="ECO:0000259" key="7">
    <source>
        <dbReference type="Pfam" id="PF01966"/>
    </source>
</evidence>
<dbReference type="Pfam" id="PF01966">
    <property type="entry name" value="HD"/>
    <property type="match status" value="1"/>
</dbReference>
<feature type="non-terminal residue" evidence="9">
    <location>
        <position position="234"/>
    </location>
</feature>
<dbReference type="PANTHER" id="PTHR47545">
    <property type="entry name" value="MULTIFUNCTIONAL CCA PROTEIN"/>
    <property type="match status" value="1"/>
</dbReference>
<dbReference type="GO" id="GO:0008033">
    <property type="term" value="P:tRNA processing"/>
    <property type="evidence" value="ECO:0007669"/>
    <property type="project" value="UniProtKB-KW"/>
</dbReference>
<dbReference type="AlphaFoldDB" id="X1QUV0"/>
<dbReference type="Pfam" id="PF13735">
    <property type="entry name" value="tRNA_NucTran2_2"/>
    <property type="match status" value="1"/>
</dbReference>
<dbReference type="PANTHER" id="PTHR47545:SF2">
    <property type="entry name" value="CC-ADDING TRNA NUCLEOTIDYLTRANSFERASE"/>
    <property type="match status" value="1"/>
</dbReference>
<evidence type="ECO:0000256" key="1">
    <source>
        <dbReference type="ARBA" id="ARBA00022694"/>
    </source>
</evidence>
<dbReference type="Gene3D" id="1.10.3090.10">
    <property type="entry name" value="cca-adding enzyme, domain 2"/>
    <property type="match status" value="1"/>
</dbReference>
<protein>
    <recommendedName>
        <fullName evidence="10">HD domain-containing protein</fullName>
    </recommendedName>
</protein>
<evidence type="ECO:0008006" key="10">
    <source>
        <dbReference type="Google" id="ProtNLM"/>
    </source>
</evidence>
<gene>
    <name evidence="9" type="ORF">S06H3_55661</name>
</gene>
<name>X1QUV0_9ZZZZ</name>
<dbReference type="InterPro" id="IPR006675">
    <property type="entry name" value="HDIG_dom"/>
</dbReference>
<evidence type="ECO:0000256" key="3">
    <source>
        <dbReference type="ARBA" id="ARBA00022723"/>
    </source>
</evidence>
<keyword evidence="2" id="KW-0808">Transferase</keyword>
<reference evidence="9" key="1">
    <citation type="journal article" date="2014" name="Front. Microbiol.">
        <title>High frequency of phylogenetically diverse reductive dehalogenase-homologous genes in deep subseafloor sedimentary metagenomes.</title>
        <authorList>
            <person name="Kawai M."/>
            <person name="Futagami T."/>
            <person name="Toyoda A."/>
            <person name="Takaki Y."/>
            <person name="Nishi S."/>
            <person name="Hori S."/>
            <person name="Arai W."/>
            <person name="Tsubouchi T."/>
            <person name="Morono Y."/>
            <person name="Uchiyama I."/>
            <person name="Ito T."/>
            <person name="Fujiyama A."/>
            <person name="Inagaki F."/>
            <person name="Takami H."/>
        </authorList>
    </citation>
    <scope>NUCLEOTIDE SEQUENCE</scope>
    <source>
        <strain evidence="9">Expedition CK06-06</strain>
    </source>
</reference>
<evidence type="ECO:0000259" key="8">
    <source>
        <dbReference type="Pfam" id="PF13735"/>
    </source>
</evidence>
<feature type="non-terminal residue" evidence="9">
    <location>
        <position position="1"/>
    </location>
</feature>
<dbReference type="GO" id="GO:0016779">
    <property type="term" value="F:nucleotidyltransferase activity"/>
    <property type="evidence" value="ECO:0007669"/>
    <property type="project" value="UniProtKB-KW"/>
</dbReference>
<keyword evidence="4" id="KW-0547">Nucleotide-binding</keyword>
<dbReference type="NCBIfam" id="TIGR00277">
    <property type="entry name" value="HDIG"/>
    <property type="match status" value="1"/>
</dbReference>
<evidence type="ECO:0000313" key="9">
    <source>
        <dbReference type="EMBL" id="GAI58576.1"/>
    </source>
</evidence>
<keyword evidence="1" id="KW-0819">tRNA processing</keyword>
<accession>X1QUV0</accession>
<comment type="caution">
    <text evidence="9">The sequence shown here is derived from an EMBL/GenBank/DDBJ whole genome shotgun (WGS) entry which is preliminary data.</text>
</comment>
<dbReference type="GO" id="GO:0003723">
    <property type="term" value="F:RNA binding"/>
    <property type="evidence" value="ECO:0007669"/>
    <property type="project" value="UniProtKB-KW"/>
</dbReference>
<dbReference type="InterPro" id="IPR050124">
    <property type="entry name" value="tRNA_CCA-adding_enzyme"/>
</dbReference>